<dbReference type="EMBL" id="JAGSHT010000025">
    <property type="protein sequence ID" value="MBZ2199276.1"/>
    <property type="molecule type" value="Genomic_DNA"/>
</dbReference>
<dbReference type="PANTHER" id="PTHR37816">
    <property type="entry name" value="YALI0E33011P"/>
    <property type="match status" value="1"/>
</dbReference>
<dbReference type="SUPFAM" id="SSF52540">
    <property type="entry name" value="P-loop containing nucleoside triphosphate hydrolases"/>
    <property type="match status" value="1"/>
</dbReference>
<accession>A0ABS7SFZ7</accession>
<dbReference type="Proteomes" id="UP000826651">
    <property type="component" value="Unassembled WGS sequence"/>
</dbReference>
<sequence>MDDAPAERILVYGVTGTGKTTLARRIGEATGLPWHSVDDEIGWLPGWIERPPQEQRQIAETICAGERWVMDTAYGKWADVPMARVEMIVALDYPRWFSLQRLLRRTFSRVITGEEMCNGNTETVRKIFARDSIIVWHFQSWARKRMRIRRWAADPSTVPGRSPGAASAEVAGRADDVATDLAPPTVVHLRSARETERWLATLGA</sequence>
<gene>
    <name evidence="1" type="ORF">KCQ71_24230</name>
</gene>
<dbReference type="GO" id="GO:0016301">
    <property type="term" value="F:kinase activity"/>
    <property type="evidence" value="ECO:0007669"/>
    <property type="project" value="UniProtKB-KW"/>
</dbReference>
<keyword evidence="1" id="KW-0808">Transferase</keyword>
<reference evidence="1 2" key="1">
    <citation type="submission" date="2021-04" db="EMBL/GenBank/DDBJ databases">
        <title>Ruania sp. nov., isolated from sandy soil of mangrove forest.</title>
        <authorList>
            <person name="Ge X."/>
            <person name="Huang R."/>
            <person name="Liu W."/>
        </authorList>
    </citation>
    <scope>NUCLEOTIDE SEQUENCE [LARGE SCALE GENOMIC DNA]</scope>
    <source>
        <strain evidence="1 2">N2-46</strain>
    </source>
</reference>
<dbReference type="RefSeq" id="WP_223411282.1">
    <property type="nucleotide sequence ID" value="NZ_JAGSHT010000025.1"/>
</dbReference>
<dbReference type="Gene3D" id="3.40.50.300">
    <property type="entry name" value="P-loop containing nucleotide triphosphate hydrolases"/>
    <property type="match status" value="1"/>
</dbReference>
<dbReference type="InterPro" id="IPR052922">
    <property type="entry name" value="Cytidylate_Kinase-2"/>
</dbReference>
<evidence type="ECO:0000313" key="2">
    <source>
        <dbReference type="Proteomes" id="UP000826651"/>
    </source>
</evidence>
<name>A0ABS7SFZ7_9MICO</name>
<keyword evidence="2" id="KW-1185">Reference proteome</keyword>
<comment type="caution">
    <text evidence="1">The sequence shown here is derived from an EMBL/GenBank/DDBJ whole genome shotgun (WGS) entry which is preliminary data.</text>
</comment>
<evidence type="ECO:0000313" key="1">
    <source>
        <dbReference type="EMBL" id="MBZ2199276.1"/>
    </source>
</evidence>
<proteinExistence type="predicted"/>
<organism evidence="1 2">
    <name type="scientific">Occultella gossypii</name>
    <dbReference type="NCBI Taxonomy" id="2800820"/>
    <lineage>
        <taxon>Bacteria</taxon>
        <taxon>Bacillati</taxon>
        <taxon>Actinomycetota</taxon>
        <taxon>Actinomycetes</taxon>
        <taxon>Micrococcales</taxon>
        <taxon>Ruaniaceae</taxon>
        <taxon>Occultella</taxon>
    </lineage>
</organism>
<protein>
    <submittedName>
        <fullName evidence="1">Adenylate kinase</fullName>
    </submittedName>
</protein>
<keyword evidence="1" id="KW-0418">Kinase</keyword>
<dbReference type="PANTHER" id="PTHR37816:SF1">
    <property type="entry name" value="TOXIN"/>
    <property type="match status" value="1"/>
</dbReference>
<dbReference type="InterPro" id="IPR027417">
    <property type="entry name" value="P-loop_NTPase"/>
</dbReference>